<sequence length="344" mass="38458">MSEQKYVTLKDLAKECGVTPTTVSLALRNHPRISDATKGKVREAAERLGYRRHPMLSALMANLNQSRQSMAAVPLAAIYTHDLEMIKSNSYHLKAWQGMDRRASELGFKLERFHLDQKKMTGKRLTQILTTRGISGVIVPPLLKAGGHLNIDWEEFSVMAIGYSMLSPNMHRVCPDQYRGIRLALRELKHMGYKRPGLLLNKQSDLRTLHLWSSGFYGFEHAQKSRGIIPVLECDEVDEKALQKWYEKYTPDVIVSSDLNIIEPLQKLGLDFPGDVGLVTLSRYEADGGIAGIDQNASVLGAAAVEQLVQLMYYNDRGVPDMPRVIQIPSTWGEGASIAKQPSA</sequence>
<dbReference type="EMBL" id="CAAHFH010000002">
    <property type="protein sequence ID" value="VGO22338.1"/>
    <property type="molecule type" value="Genomic_DNA"/>
</dbReference>
<dbReference type="SUPFAM" id="SSF53822">
    <property type="entry name" value="Periplasmic binding protein-like I"/>
    <property type="match status" value="1"/>
</dbReference>
<keyword evidence="1" id="KW-0805">Transcription regulation</keyword>
<dbReference type="PROSITE" id="PS50932">
    <property type="entry name" value="HTH_LACI_2"/>
    <property type="match status" value="1"/>
</dbReference>
<dbReference type="Pfam" id="PF00356">
    <property type="entry name" value="LacI"/>
    <property type="match status" value="1"/>
</dbReference>
<dbReference type="InterPro" id="IPR028082">
    <property type="entry name" value="Peripla_BP_I"/>
</dbReference>
<evidence type="ECO:0000256" key="1">
    <source>
        <dbReference type="ARBA" id="ARBA00023015"/>
    </source>
</evidence>
<dbReference type="SUPFAM" id="SSF47413">
    <property type="entry name" value="lambda repressor-like DNA-binding domains"/>
    <property type="match status" value="1"/>
</dbReference>
<evidence type="ECO:0000313" key="5">
    <source>
        <dbReference type="EMBL" id="VGO22338.1"/>
    </source>
</evidence>
<name>A0A6C2UQ52_9BACT</name>
<evidence type="ECO:0000259" key="4">
    <source>
        <dbReference type="PROSITE" id="PS50932"/>
    </source>
</evidence>
<dbReference type="Gene3D" id="3.40.50.2300">
    <property type="match status" value="2"/>
</dbReference>
<protein>
    <submittedName>
        <fullName evidence="5">HTH-type transcriptional regulator MalR</fullName>
    </submittedName>
</protein>
<dbReference type="AlphaFoldDB" id="A0A6C2UQ52"/>
<keyword evidence="3" id="KW-0804">Transcription</keyword>
<keyword evidence="2" id="KW-0238">DNA-binding</keyword>
<dbReference type="PANTHER" id="PTHR30146:SF109">
    <property type="entry name" value="HTH-TYPE TRANSCRIPTIONAL REGULATOR GALS"/>
    <property type="match status" value="1"/>
</dbReference>
<dbReference type="Proteomes" id="UP000346198">
    <property type="component" value="Unassembled WGS sequence"/>
</dbReference>
<proteinExistence type="predicted"/>
<accession>A0A6C2UQ52</accession>
<dbReference type="CDD" id="cd01392">
    <property type="entry name" value="HTH_LacI"/>
    <property type="match status" value="1"/>
</dbReference>
<dbReference type="PANTHER" id="PTHR30146">
    <property type="entry name" value="LACI-RELATED TRANSCRIPTIONAL REPRESSOR"/>
    <property type="match status" value="1"/>
</dbReference>
<dbReference type="GO" id="GO:0003700">
    <property type="term" value="F:DNA-binding transcription factor activity"/>
    <property type="evidence" value="ECO:0007669"/>
    <property type="project" value="TreeGrafter"/>
</dbReference>
<evidence type="ECO:0000313" key="6">
    <source>
        <dbReference type="Proteomes" id="UP000346198"/>
    </source>
</evidence>
<dbReference type="RefSeq" id="WP_168433516.1">
    <property type="nucleotide sequence ID" value="NZ_CAAHFH010000002.1"/>
</dbReference>
<gene>
    <name evidence="5" type="primary">malR_2</name>
    <name evidence="5" type="ORF">SCARR_04421</name>
</gene>
<organism evidence="5 6">
    <name type="scientific">Pontiella sulfatireligans</name>
    <dbReference type="NCBI Taxonomy" id="2750658"/>
    <lineage>
        <taxon>Bacteria</taxon>
        <taxon>Pseudomonadati</taxon>
        <taxon>Kiritimatiellota</taxon>
        <taxon>Kiritimatiellia</taxon>
        <taxon>Kiritimatiellales</taxon>
        <taxon>Pontiellaceae</taxon>
        <taxon>Pontiella</taxon>
    </lineage>
</organism>
<reference evidence="5 6" key="1">
    <citation type="submission" date="2019-04" db="EMBL/GenBank/DDBJ databases">
        <authorList>
            <person name="Van Vliet M D."/>
        </authorList>
    </citation>
    <scope>NUCLEOTIDE SEQUENCE [LARGE SCALE GENOMIC DNA]</scope>
    <source>
        <strain evidence="5 6">F21</strain>
    </source>
</reference>
<keyword evidence="6" id="KW-1185">Reference proteome</keyword>
<dbReference type="Gene3D" id="1.10.260.40">
    <property type="entry name" value="lambda repressor-like DNA-binding domains"/>
    <property type="match status" value="1"/>
</dbReference>
<dbReference type="SMART" id="SM00354">
    <property type="entry name" value="HTH_LACI"/>
    <property type="match status" value="1"/>
</dbReference>
<feature type="domain" description="HTH lacI-type" evidence="4">
    <location>
        <begin position="7"/>
        <end position="61"/>
    </location>
</feature>
<dbReference type="InterPro" id="IPR010982">
    <property type="entry name" value="Lambda_DNA-bd_dom_sf"/>
</dbReference>
<dbReference type="InterPro" id="IPR000843">
    <property type="entry name" value="HTH_LacI"/>
</dbReference>
<dbReference type="Pfam" id="PF00532">
    <property type="entry name" value="Peripla_BP_1"/>
    <property type="match status" value="1"/>
</dbReference>
<dbReference type="GO" id="GO:0000976">
    <property type="term" value="F:transcription cis-regulatory region binding"/>
    <property type="evidence" value="ECO:0007669"/>
    <property type="project" value="TreeGrafter"/>
</dbReference>
<evidence type="ECO:0000256" key="3">
    <source>
        <dbReference type="ARBA" id="ARBA00023163"/>
    </source>
</evidence>
<evidence type="ECO:0000256" key="2">
    <source>
        <dbReference type="ARBA" id="ARBA00023125"/>
    </source>
</evidence>
<dbReference type="InterPro" id="IPR001761">
    <property type="entry name" value="Peripla_BP/Lac1_sug-bd_dom"/>
</dbReference>